<feature type="compositionally biased region" description="Low complexity" evidence="1">
    <location>
        <begin position="35"/>
        <end position="48"/>
    </location>
</feature>
<dbReference type="EMBL" id="JAUUTY010000005">
    <property type="protein sequence ID" value="KAK1631991.1"/>
    <property type="molecule type" value="Genomic_DNA"/>
</dbReference>
<proteinExistence type="predicted"/>
<feature type="compositionally biased region" description="Pro residues" evidence="1">
    <location>
        <begin position="17"/>
        <end position="34"/>
    </location>
</feature>
<keyword evidence="4" id="KW-1185">Reference proteome</keyword>
<organism evidence="3 4">
    <name type="scientific">Lolium multiflorum</name>
    <name type="common">Italian ryegrass</name>
    <name type="synonym">Lolium perenne subsp. multiflorum</name>
    <dbReference type="NCBI Taxonomy" id="4521"/>
    <lineage>
        <taxon>Eukaryota</taxon>
        <taxon>Viridiplantae</taxon>
        <taxon>Streptophyta</taxon>
        <taxon>Embryophyta</taxon>
        <taxon>Tracheophyta</taxon>
        <taxon>Spermatophyta</taxon>
        <taxon>Magnoliopsida</taxon>
        <taxon>Liliopsida</taxon>
        <taxon>Poales</taxon>
        <taxon>Poaceae</taxon>
        <taxon>BOP clade</taxon>
        <taxon>Pooideae</taxon>
        <taxon>Poodae</taxon>
        <taxon>Poeae</taxon>
        <taxon>Poeae Chloroplast Group 2 (Poeae type)</taxon>
        <taxon>Loliodinae</taxon>
        <taxon>Loliinae</taxon>
        <taxon>Lolium</taxon>
    </lineage>
</organism>
<evidence type="ECO:0000313" key="3">
    <source>
        <dbReference type="EMBL" id="KAK1631991.1"/>
    </source>
</evidence>
<accession>A0AAD8RY00</accession>
<name>A0AAD8RY00_LOLMU</name>
<dbReference type="InterPro" id="IPR013103">
    <property type="entry name" value="RVT_2"/>
</dbReference>
<dbReference type="Proteomes" id="UP001231189">
    <property type="component" value="Unassembled WGS sequence"/>
</dbReference>
<reference evidence="3" key="1">
    <citation type="submission" date="2023-07" db="EMBL/GenBank/DDBJ databases">
        <title>A chromosome-level genome assembly of Lolium multiflorum.</title>
        <authorList>
            <person name="Chen Y."/>
            <person name="Copetti D."/>
            <person name="Kolliker R."/>
            <person name="Studer B."/>
        </authorList>
    </citation>
    <scope>NUCLEOTIDE SEQUENCE</scope>
    <source>
        <strain evidence="3">02402/16</strain>
        <tissue evidence="3">Leaf</tissue>
    </source>
</reference>
<comment type="caution">
    <text evidence="3">The sequence shown here is derived from an EMBL/GenBank/DDBJ whole genome shotgun (WGS) entry which is preliminary data.</text>
</comment>
<sequence>MRAPSLSANPSPSVPAHGPPAPPVSGQPTSPPAAPSAATSSADPTDATVSQHAMITRHRDQTRREKEYTDGTVRYDPRRRAFFAAPSSHREALLEPAWHSAMADEFSALRKTGTWILVPRPPGVNIVGSKWIFKTKHRPDGSIDKHKARLVARGFTQQHGIDYGDTFSPVVKPAHSSRSVSRSFSRVDTSTD</sequence>
<evidence type="ECO:0000313" key="4">
    <source>
        <dbReference type="Proteomes" id="UP001231189"/>
    </source>
</evidence>
<feature type="compositionally biased region" description="Basic and acidic residues" evidence="1">
    <location>
        <begin position="57"/>
        <end position="72"/>
    </location>
</feature>
<evidence type="ECO:0000259" key="2">
    <source>
        <dbReference type="Pfam" id="PF07727"/>
    </source>
</evidence>
<feature type="domain" description="Reverse transcriptase Ty1/copia-type" evidence="2">
    <location>
        <begin position="114"/>
        <end position="172"/>
    </location>
</feature>
<gene>
    <name evidence="3" type="ORF">QYE76_006306</name>
</gene>
<dbReference type="Pfam" id="PF07727">
    <property type="entry name" value="RVT_2"/>
    <property type="match status" value="1"/>
</dbReference>
<feature type="compositionally biased region" description="Low complexity" evidence="1">
    <location>
        <begin position="176"/>
        <end position="192"/>
    </location>
</feature>
<evidence type="ECO:0000256" key="1">
    <source>
        <dbReference type="SAM" id="MobiDB-lite"/>
    </source>
</evidence>
<feature type="region of interest" description="Disordered" evidence="1">
    <location>
        <begin position="1"/>
        <end position="72"/>
    </location>
</feature>
<protein>
    <recommendedName>
        <fullName evidence="2">Reverse transcriptase Ty1/copia-type domain-containing protein</fullName>
    </recommendedName>
</protein>
<feature type="region of interest" description="Disordered" evidence="1">
    <location>
        <begin position="170"/>
        <end position="192"/>
    </location>
</feature>
<dbReference type="AlphaFoldDB" id="A0AAD8RY00"/>